<dbReference type="Proteomes" id="UP000053732">
    <property type="component" value="Unassembled WGS sequence"/>
</dbReference>
<dbReference type="InterPro" id="IPR002110">
    <property type="entry name" value="Ankyrin_rpt"/>
</dbReference>
<name>A0A0G4PV56_PENC3</name>
<feature type="repeat" description="ANK" evidence="3">
    <location>
        <begin position="257"/>
        <end position="294"/>
    </location>
</feature>
<proteinExistence type="predicted"/>
<feature type="repeat" description="ANK" evidence="3">
    <location>
        <begin position="434"/>
        <end position="472"/>
    </location>
</feature>
<protein>
    <submittedName>
        <fullName evidence="4">Ankyrin repeat-containing domain</fullName>
    </submittedName>
</protein>
<evidence type="ECO:0000256" key="1">
    <source>
        <dbReference type="ARBA" id="ARBA00022737"/>
    </source>
</evidence>
<feature type="repeat" description="ANK" evidence="3">
    <location>
        <begin position="328"/>
        <end position="362"/>
    </location>
</feature>
<dbReference type="PANTHER" id="PTHR24123:SF33">
    <property type="entry name" value="PROTEIN HOS4"/>
    <property type="match status" value="1"/>
</dbReference>
<dbReference type="AlphaFoldDB" id="A0A0G4PV56"/>
<feature type="repeat" description="ANK" evidence="3">
    <location>
        <begin position="401"/>
        <end position="433"/>
    </location>
</feature>
<reference evidence="4 5" key="1">
    <citation type="journal article" date="2014" name="Nat. Commun.">
        <title>Multiple recent horizontal transfers of a large genomic region in cheese making fungi.</title>
        <authorList>
            <person name="Cheeseman K."/>
            <person name="Ropars J."/>
            <person name="Renault P."/>
            <person name="Dupont J."/>
            <person name="Gouzy J."/>
            <person name="Branca A."/>
            <person name="Abraham A.L."/>
            <person name="Ceppi M."/>
            <person name="Conseiller E."/>
            <person name="Debuchy R."/>
            <person name="Malagnac F."/>
            <person name="Goarin A."/>
            <person name="Silar P."/>
            <person name="Lacoste S."/>
            <person name="Sallet E."/>
            <person name="Bensimon A."/>
            <person name="Giraud T."/>
            <person name="Brygoo Y."/>
        </authorList>
    </citation>
    <scope>NUCLEOTIDE SEQUENCE [LARGE SCALE GENOMIC DNA]</scope>
    <source>
        <strain evidence="5">FM 013</strain>
    </source>
</reference>
<keyword evidence="5" id="KW-1185">Reference proteome</keyword>
<evidence type="ECO:0000313" key="5">
    <source>
        <dbReference type="Proteomes" id="UP000053732"/>
    </source>
</evidence>
<dbReference type="InterPro" id="IPR036770">
    <property type="entry name" value="Ankyrin_rpt-contain_sf"/>
</dbReference>
<organism evidence="4 5">
    <name type="scientific">Penicillium camemberti (strain FM 013)</name>
    <dbReference type="NCBI Taxonomy" id="1429867"/>
    <lineage>
        <taxon>Eukaryota</taxon>
        <taxon>Fungi</taxon>
        <taxon>Dikarya</taxon>
        <taxon>Ascomycota</taxon>
        <taxon>Pezizomycotina</taxon>
        <taxon>Eurotiomycetes</taxon>
        <taxon>Eurotiomycetidae</taxon>
        <taxon>Eurotiales</taxon>
        <taxon>Aspergillaceae</taxon>
        <taxon>Penicillium</taxon>
    </lineage>
</organism>
<dbReference type="InterPro" id="IPR051165">
    <property type="entry name" value="Multifunctional_ANK_Repeat"/>
</dbReference>
<dbReference type="PROSITE" id="PS50088">
    <property type="entry name" value="ANK_REPEAT"/>
    <property type="match status" value="6"/>
</dbReference>
<evidence type="ECO:0000256" key="2">
    <source>
        <dbReference type="ARBA" id="ARBA00023043"/>
    </source>
</evidence>
<feature type="repeat" description="ANK" evidence="3">
    <location>
        <begin position="220"/>
        <end position="252"/>
    </location>
</feature>
<accession>A0A0G4PV56</accession>
<evidence type="ECO:0000313" key="4">
    <source>
        <dbReference type="EMBL" id="CRL30022.1"/>
    </source>
</evidence>
<keyword evidence="1" id="KW-0677">Repeat</keyword>
<dbReference type="SMART" id="SM00248">
    <property type="entry name" value="ANK"/>
    <property type="match status" value="11"/>
</dbReference>
<evidence type="ECO:0000256" key="3">
    <source>
        <dbReference type="PROSITE-ProRule" id="PRU00023"/>
    </source>
</evidence>
<gene>
    <name evidence="4" type="ORF">PCAMFM013_S043g000017</name>
</gene>
<sequence>MPLLSLPPEIILIIARYLSSPKELFDFLQSNRKLHSLLIHDLYQNDVKSDGGSALVWYARYGYEIGVGNMLAAGANVNIRGQNRQQSTALMEAVIHKHPNAVQTLLENGALPDAKSFRSKRALLIATAGNSEVAITELLLKYGAQANLTKGDKTAPLLGAIKSNQEAKVALLLKYGADTGTSNGGNEMHLLHVAAARNATPAILKMLIDAGIPVDSQDSRGRTPLQMAAACSSTRAVRRLLDLGANVSLESMGRGTEGWTALFFAAKPRRSRVDNITIIRTLIMHGAEIDCKNEAQQTPLQFAISQRATKQAQALVDSGASILARNADGETVLHLASLAGFRHHDLTYWLTQSGADVNWAGGKQGETPIFYAIRDFYYPQNLEKIQDLLSLGADVHFQNVHGLTPLSLAASLCSLEMTKLLLDHGSSVNSRDIQGRCPLHHVCETNRGNPQEVHDIVALLIQHGADVSSRDYSGRSPLHGVAAKDWTLRPIWQAAGELLEAGADRYAMTNDGKSPLDMVPDGICSETQGIFIRLQHANGHSSLDGYKTTT</sequence>
<dbReference type="Pfam" id="PF12796">
    <property type="entry name" value="Ank_2"/>
    <property type="match status" value="3"/>
</dbReference>
<dbReference type="PANTHER" id="PTHR24123">
    <property type="entry name" value="ANKYRIN REPEAT-CONTAINING"/>
    <property type="match status" value="1"/>
</dbReference>
<dbReference type="SUPFAM" id="SSF48403">
    <property type="entry name" value="Ankyrin repeat"/>
    <property type="match status" value="2"/>
</dbReference>
<dbReference type="Gene3D" id="1.25.40.20">
    <property type="entry name" value="Ankyrin repeat-containing domain"/>
    <property type="match status" value="3"/>
</dbReference>
<dbReference type="PROSITE" id="PS50297">
    <property type="entry name" value="ANK_REP_REGION"/>
    <property type="match status" value="4"/>
</dbReference>
<dbReference type="EMBL" id="HG793176">
    <property type="protein sequence ID" value="CRL30022.1"/>
    <property type="molecule type" value="Genomic_DNA"/>
</dbReference>
<dbReference type="STRING" id="1429867.A0A0G4PV56"/>
<feature type="repeat" description="ANK" evidence="3">
    <location>
        <begin position="186"/>
        <end position="219"/>
    </location>
</feature>
<keyword evidence="2 3" id="KW-0040">ANK repeat</keyword>